<evidence type="ECO:0000313" key="2">
    <source>
        <dbReference type="Proteomes" id="UP000075238"/>
    </source>
</evidence>
<dbReference type="OrthoDB" id="7349818at2"/>
<dbReference type="Gene3D" id="2.60.40.10">
    <property type="entry name" value="Immunoglobulins"/>
    <property type="match status" value="1"/>
</dbReference>
<gene>
    <name evidence="1" type="ORF">A2G96_05880</name>
</gene>
<dbReference type="InterPro" id="IPR013783">
    <property type="entry name" value="Ig-like_fold"/>
</dbReference>
<dbReference type="InterPro" id="IPR036116">
    <property type="entry name" value="FN3_sf"/>
</dbReference>
<dbReference type="Proteomes" id="UP000075238">
    <property type="component" value="Chromosome 1"/>
</dbReference>
<evidence type="ECO:0008006" key="3">
    <source>
        <dbReference type="Google" id="ProtNLM"/>
    </source>
</evidence>
<dbReference type="EMBL" id="CP014844">
    <property type="protein sequence ID" value="AMR77298.1"/>
    <property type="molecule type" value="Genomic_DNA"/>
</dbReference>
<sequence>MPRNFDRYRMIDGRTRLGAAYFNAIWTDIDLRLAELEQIEITWEDAVRQVSEFGLVRINQVLAGPIQEINTEMGKLRTALAGLPYAVTSAELATALQQQDQARAQLASTINAAIAEINTDLAQLGGPQLPLLPTGVDAGIYGGAAAIPVLQIGPDGRVVHAENIAIEVQSSVVVSVPQVSAPAVAGAGYPHTITASAQSLLAAPTAIASFDFVLPDGSVVNRPAASGSATCIFTVTAAVGSTITMKARAIDTLGNRSAPAQTTSSVVSAGVQQPAITAPASGATTNLTPSVTSNAFTPVGLSDTHEMSDWEIRNAPNGGGAVVVSSSSSTANKTTWTVPAGNLADGVTYYARVRHKGTNLGWSSWSADLSFVARVPSVAKPSIVAPVDGATGVGRKPTITCSAFSVIAGTDTHAATEWELVETLGGTNYLSGSTAAVTSVALSMTGLKFETTYSARVRHKGASLGYSEWSDYVSFTTLADPYPDSMIGTAMLGGYLAGKRTYGTDLYAVIVAPKSTEVSRQYFSSGTDNSNTTATGWIDGLTNSNAINDSSHPAAQYCRSLSTGGYNDWYLPARAELSYVFTQFKPSTTQNYDQRPYRNTTYFSAGNGLDGGGNGQENTFGVNPYSTTDPAQTGIAAFKSGGAQAYGTGTYIASNSHTTSNCWGQQFSDGKQVSVSKTTSSTVRAIRRVLV</sequence>
<reference evidence="1 2" key="1">
    <citation type="submission" date="2016-03" db="EMBL/GenBank/DDBJ databases">
        <title>Complete genome sequence of a novel chlorpyrifos degrading bacterium, Cupriavidus nantongensis sp. X1.</title>
        <authorList>
            <person name="Fang L."/>
        </authorList>
    </citation>
    <scope>NUCLEOTIDE SEQUENCE [LARGE SCALE GENOMIC DNA]</scope>
    <source>
        <strain evidence="1 2">X1</strain>
    </source>
</reference>
<evidence type="ECO:0000313" key="1">
    <source>
        <dbReference type="EMBL" id="AMR77298.1"/>
    </source>
</evidence>
<organism evidence="1 2">
    <name type="scientific">Cupriavidus nantongensis</name>
    <dbReference type="NCBI Taxonomy" id="1796606"/>
    <lineage>
        <taxon>Bacteria</taxon>
        <taxon>Pseudomonadati</taxon>
        <taxon>Pseudomonadota</taxon>
        <taxon>Betaproteobacteria</taxon>
        <taxon>Burkholderiales</taxon>
        <taxon>Burkholderiaceae</taxon>
        <taxon>Cupriavidus</taxon>
    </lineage>
</organism>
<dbReference type="KEGG" id="cnan:A2G96_05880"/>
<dbReference type="STRING" id="1796606.A2G96_05880"/>
<name>A0A142JGT6_9BURK</name>
<dbReference type="SUPFAM" id="SSF49265">
    <property type="entry name" value="Fibronectin type III"/>
    <property type="match status" value="1"/>
</dbReference>
<dbReference type="AlphaFoldDB" id="A0A142JGT6"/>
<dbReference type="RefSeq" id="WP_062797617.1">
    <property type="nucleotide sequence ID" value="NZ_CP014844.1"/>
</dbReference>
<keyword evidence="2" id="KW-1185">Reference proteome</keyword>
<proteinExistence type="predicted"/>
<protein>
    <recommendedName>
        <fullName evidence="3">Fibronectin type-III domain-containing protein</fullName>
    </recommendedName>
</protein>
<accession>A0A142JGT6</accession>